<evidence type="ECO:0000313" key="3">
    <source>
        <dbReference type="Proteomes" id="UP000515703"/>
    </source>
</evidence>
<gene>
    <name evidence="2" type="ORF">bsdcttw_27040</name>
</gene>
<dbReference type="EMBL" id="AP023368">
    <property type="protein sequence ID" value="BCJ99663.1"/>
    <property type="molecule type" value="Genomic_DNA"/>
</dbReference>
<keyword evidence="1" id="KW-0472">Membrane</keyword>
<reference evidence="2 3" key="1">
    <citation type="submission" date="2020-08" db="EMBL/GenBank/DDBJ databases">
        <title>Draft genome sequencing of an Anaerocolumna strain isolated from anoxic soil subjected to BSD treatment.</title>
        <authorList>
            <person name="Uek A."/>
            <person name="Tonouchi A."/>
        </authorList>
    </citation>
    <scope>NUCLEOTIDE SEQUENCE [LARGE SCALE GENOMIC DNA]</scope>
    <source>
        <strain evidence="2 3">CTTW</strain>
    </source>
</reference>
<organism evidence="2 3">
    <name type="scientific">Anaerocolumna chitinilytica</name>
    <dbReference type="NCBI Taxonomy" id="1727145"/>
    <lineage>
        <taxon>Bacteria</taxon>
        <taxon>Bacillati</taxon>
        <taxon>Bacillota</taxon>
        <taxon>Clostridia</taxon>
        <taxon>Lachnospirales</taxon>
        <taxon>Lachnospiraceae</taxon>
        <taxon>Anaerocolumna</taxon>
    </lineage>
</organism>
<dbReference type="KEGG" id="acht:bsdcttw_27040"/>
<dbReference type="AlphaFoldDB" id="A0A7I8DMK7"/>
<proteinExistence type="predicted"/>
<feature type="transmembrane region" description="Helical" evidence="1">
    <location>
        <begin position="82"/>
        <end position="102"/>
    </location>
</feature>
<feature type="transmembrane region" description="Helical" evidence="1">
    <location>
        <begin position="38"/>
        <end position="62"/>
    </location>
</feature>
<feature type="transmembrane region" description="Helical" evidence="1">
    <location>
        <begin position="6"/>
        <end position="26"/>
    </location>
</feature>
<protein>
    <submittedName>
        <fullName evidence="2">Uncharacterized protein</fullName>
    </submittedName>
</protein>
<keyword evidence="1" id="KW-1133">Transmembrane helix</keyword>
<keyword evidence="3" id="KW-1185">Reference proteome</keyword>
<dbReference type="RefSeq" id="WP_185255410.1">
    <property type="nucleotide sequence ID" value="NZ_AP023368.1"/>
</dbReference>
<evidence type="ECO:0000256" key="1">
    <source>
        <dbReference type="SAM" id="Phobius"/>
    </source>
</evidence>
<sequence length="110" mass="12619">MLYTIFQFIIMLLILFISGLFADRIYRLVAFCRKTSSVYTALIFSLIIFYIDILGLFIFKGITHLPMLIDSFDCLQFTRRFILVSLIVAAIIGGIAGVVGWLQCRLRRDA</sequence>
<evidence type="ECO:0000313" key="2">
    <source>
        <dbReference type="EMBL" id="BCJ99663.1"/>
    </source>
</evidence>
<accession>A0A7I8DMK7</accession>
<reference evidence="2 3" key="2">
    <citation type="submission" date="2020-08" db="EMBL/GenBank/DDBJ databases">
        <authorList>
            <person name="Ueki A."/>
            <person name="Tonouchi A."/>
        </authorList>
    </citation>
    <scope>NUCLEOTIDE SEQUENCE [LARGE SCALE GENOMIC DNA]</scope>
    <source>
        <strain evidence="2 3">CTTW</strain>
    </source>
</reference>
<keyword evidence="1" id="KW-0812">Transmembrane</keyword>
<dbReference type="Proteomes" id="UP000515703">
    <property type="component" value="Chromosome"/>
</dbReference>
<name>A0A7I8DMK7_9FIRM</name>